<dbReference type="KEGG" id="zpl:ZBT109_0911"/>
<feature type="region of interest" description="Disordered" evidence="1">
    <location>
        <begin position="1"/>
        <end position="20"/>
    </location>
</feature>
<sequence length="36" mass="4102">MAQRDRQQASEKETGPPALSRTLPTVWMCYIALSHQ</sequence>
<reference evidence="2 3" key="1">
    <citation type="submission" date="2018-09" db="EMBL/GenBank/DDBJ databases">
        <title>Zymobacter palmae IAM14233 (=T109) whole genome analysis.</title>
        <authorList>
            <person name="Yanase H."/>
        </authorList>
    </citation>
    <scope>NUCLEOTIDE SEQUENCE [LARGE SCALE GENOMIC DNA]</scope>
    <source>
        <strain evidence="2 3">IAM14233</strain>
    </source>
</reference>
<organism evidence="2 3">
    <name type="scientific">Zymobacter palmae</name>
    <dbReference type="NCBI Taxonomy" id="33074"/>
    <lineage>
        <taxon>Bacteria</taxon>
        <taxon>Pseudomonadati</taxon>
        <taxon>Pseudomonadota</taxon>
        <taxon>Gammaproteobacteria</taxon>
        <taxon>Oceanospirillales</taxon>
        <taxon>Halomonadaceae</taxon>
        <taxon>Zymobacter group</taxon>
        <taxon>Zymobacter</taxon>
    </lineage>
</organism>
<keyword evidence="3" id="KW-1185">Reference proteome</keyword>
<feature type="compositionally biased region" description="Basic and acidic residues" evidence="1">
    <location>
        <begin position="1"/>
        <end position="14"/>
    </location>
</feature>
<evidence type="ECO:0000313" key="3">
    <source>
        <dbReference type="Proteomes" id="UP000267342"/>
    </source>
</evidence>
<gene>
    <name evidence="2" type="ORF">ZBT109_0911</name>
</gene>
<accession>A0A348HDI2</accession>
<proteinExistence type="predicted"/>
<name>A0A348HDI2_9GAMM</name>
<dbReference type="Proteomes" id="UP000267342">
    <property type="component" value="Chromosome"/>
</dbReference>
<protein>
    <submittedName>
        <fullName evidence="2">Uncharacterized protein</fullName>
    </submittedName>
</protein>
<dbReference type="AlphaFoldDB" id="A0A348HDI2"/>
<evidence type="ECO:0000256" key="1">
    <source>
        <dbReference type="SAM" id="MobiDB-lite"/>
    </source>
</evidence>
<dbReference type="EMBL" id="AP018933">
    <property type="protein sequence ID" value="BBG29684.1"/>
    <property type="molecule type" value="Genomic_DNA"/>
</dbReference>
<evidence type="ECO:0000313" key="2">
    <source>
        <dbReference type="EMBL" id="BBG29684.1"/>
    </source>
</evidence>